<feature type="binding site" evidence="8">
    <location>
        <begin position="156"/>
        <end position="161"/>
    </location>
    <ligand>
        <name>NADP(+)</name>
        <dbReference type="ChEBI" id="CHEBI:58349"/>
    </ligand>
</feature>
<dbReference type="PANTHER" id="PTHR21089:SF1">
    <property type="entry name" value="BIFUNCTIONAL 3-DEHYDROQUINATE DEHYDRATASE_SHIKIMATE DEHYDROGENASE, CHLOROPLASTIC"/>
    <property type="match status" value="1"/>
</dbReference>
<dbReference type="NCBIfam" id="TIGR00507">
    <property type="entry name" value="aroE"/>
    <property type="match status" value="1"/>
</dbReference>
<dbReference type="Gene3D" id="3.40.50.720">
    <property type="entry name" value="NAD(P)-binding Rossmann-like Domain"/>
    <property type="match status" value="1"/>
</dbReference>
<evidence type="ECO:0000259" key="10">
    <source>
        <dbReference type="Pfam" id="PF08501"/>
    </source>
</evidence>
<comment type="similarity">
    <text evidence="8">Belongs to the shikimate dehydrogenase family.</text>
</comment>
<feature type="binding site" evidence="8">
    <location>
        <position position="251"/>
    </location>
    <ligand>
        <name>NADP(+)</name>
        <dbReference type="ChEBI" id="CHEBI:58349"/>
    </ligand>
</feature>
<evidence type="ECO:0000313" key="12">
    <source>
        <dbReference type="EMBL" id="ABA89389.1"/>
    </source>
</evidence>
<dbReference type="GO" id="GO:0009073">
    <property type="term" value="P:aromatic amino acid family biosynthetic process"/>
    <property type="evidence" value="ECO:0007669"/>
    <property type="project" value="UniProtKB-KW"/>
</dbReference>
<feature type="active site" description="Proton acceptor" evidence="8">
    <location>
        <position position="71"/>
    </location>
</feature>
<evidence type="ECO:0000256" key="7">
    <source>
        <dbReference type="ARBA" id="ARBA00049442"/>
    </source>
</evidence>
<keyword evidence="3 8" id="KW-0028">Amino-acid biosynthesis</keyword>
<comment type="subunit">
    <text evidence="8">Homodimer.</text>
</comment>
<dbReference type="GO" id="GO:0050661">
    <property type="term" value="F:NADP binding"/>
    <property type="evidence" value="ECO:0007669"/>
    <property type="project" value="InterPro"/>
</dbReference>
<feature type="binding site" evidence="8">
    <location>
        <begin position="132"/>
        <end position="136"/>
    </location>
    <ligand>
        <name>NADP(+)</name>
        <dbReference type="ChEBI" id="CHEBI:58349"/>
    </ligand>
</feature>
<dbReference type="GO" id="GO:0009423">
    <property type="term" value="P:chorismate biosynthetic process"/>
    <property type="evidence" value="ECO:0007669"/>
    <property type="project" value="UniProtKB-UniRule"/>
</dbReference>
<evidence type="ECO:0000256" key="2">
    <source>
        <dbReference type="ARBA" id="ARBA00012962"/>
    </source>
</evidence>
<dbReference type="Pfam" id="PF01488">
    <property type="entry name" value="Shikimate_DH"/>
    <property type="match status" value="1"/>
</dbReference>
<dbReference type="OrthoDB" id="9792692at2"/>
<name>Q3A2L8_SYNC1</name>
<feature type="domain" description="Shikimate dehydrogenase substrate binding N-terminal" evidence="10">
    <location>
        <begin position="12"/>
        <end position="94"/>
    </location>
</feature>
<evidence type="ECO:0000256" key="8">
    <source>
        <dbReference type="HAMAP-Rule" id="MF_00222"/>
    </source>
</evidence>
<organism evidence="12 13">
    <name type="scientific">Syntrophotalea carbinolica (strain DSM 2380 / NBRC 103641 / GraBd1)</name>
    <name type="common">Pelobacter carbinolicus</name>
    <dbReference type="NCBI Taxonomy" id="338963"/>
    <lineage>
        <taxon>Bacteria</taxon>
        <taxon>Pseudomonadati</taxon>
        <taxon>Thermodesulfobacteriota</taxon>
        <taxon>Desulfuromonadia</taxon>
        <taxon>Desulfuromonadales</taxon>
        <taxon>Syntrophotaleaceae</taxon>
        <taxon>Syntrophotalea</taxon>
    </lineage>
</organism>
<protein>
    <recommendedName>
        <fullName evidence="2 8">Shikimate dehydrogenase (NADP(+))</fullName>
        <shortName evidence="8">SDH</shortName>
        <ecNumber evidence="2 8">1.1.1.25</ecNumber>
    </recommendedName>
</protein>
<dbReference type="HAMAP" id="MF_00222">
    <property type="entry name" value="Shikimate_DH_AroE"/>
    <property type="match status" value="1"/>
</dbReference>
<dbReference type="InterPro" id="IPR006151">
    <property type="entry name" value="Shikm_DH/Glu-tRNA_Rdtase"/>
</dbReference>
<sequence>MILRGTTQVFGIFGHPVEHSLSPIMQNAAFQALGMNAVYVPFPVAPEKLADAVDGVRALGIRGVNVTIPHKEKIIEFLDELDRKARMIGAVNTVVNKDGYLIGYNTDETGLIKSLARDLDFCPKGRRILMLGAGGAGRAALVALAEMGARWIGIVNRTREKAEDLARSFRDSFPGTIFAVVGLDETELAEVCPSVDLVLNSSAVGMKGEVFTQIPWSRLNRSAVVYDIVYRTPVTPLVTTAREYGYRAADGLGMLIAQGEDAFRIWTGQDPPEGAMQRALGLP</sequence>
<dbReference type="NCBIfam" id="NF001319">
    <property type="entry name" value="PRK00258.3-3"/>
    <property type="match status" value="1"/>
</dbReference>
<feature type="domain" description="SDH C-terminal" evidence="11">
    <location>
        <begin position="251"/>
        <end position="280"/>
    </location>
</feature>
<reference evidence="13" key="1">
    <citation type="submission" date="2005-10" db="EMBL/GenBank/DDBJ databases">
        <title>Complete sequence of Pelobacter carbinolicus DSM 2380.</title>
        <authorList>
            <person name="Copeland A."/>
            <person name="Lucas S."/>
            <person name="Lapidus A."/>
            <person name="Barry K."/>
            <person name="Detter J.C."/>
            <person name="Glavina T."/>
            <person name="Hammon N."/>
            <person name="Israni S."/>
            <person name="Pitluck S."/>
            <person name="Chertkov O."/>
            <person name="Schmutz J."/>
            <person name="Larimer F."/>
            <person name="Land M."/>
            <person name="Kyrpides N."/>
            <person name="Ivanova N."/>
            <person name="Richardson P."/>
        </authorList>
    </citation>
    <scope>NUCLEOTIDE SEQUENCE [LARGE SCALE GENOMIC DNA]</scope>
    <source>
        <strain evidence="13">DSM 2380 / NBRC 103641 / GraBd1</strain>
    </source>
</reference>
<evidence type="ECO:0000259" key="9">
    <source>
        <dbReference type="Pfam" id="PF01488"/>
    </source>
</evidence>
<dbReference type="Pfam" id="PF08501">
    <property type="entry name" value="Shikimate_dh_N"/>
    <property type="match status" value="1"/>
</dbReference>
<comment type="function">
    <text evidence="8">Involved in the biosynthesis of the chorismate, which leads to the biosynthesis of aromatic amino acids. Catalyzes the reversible NADPH linked reduction of 3-dehydroshikimate (DHSA) to yield shikimate (SA).</text>
</comment>
<evidence type="ECO:0000313" key="13">
    <source>
        <dbReference type="Proteomes" id="UP000002534"/>
    </source>
</evidence>
<reference evidence="12 13" key="2">
    <citation type="journal article" date="2012" name="BMC Genomics">
        <title>The genome of Pelobacter carbinolicus reveals surprising metabolic capabilities and physiological features.</title>
        <authorList>
            <person name="Aklujkar M."/>
            <person name="Haveman S.A."/>
            <person name="Didonato R.Jr."/>
            <person name="Chertkov O."/>
            <person name="Han C.S."/>
            <person name="Land M.L."/>
            <person name="Brown P."/>
            <person name="Lovley D.R."/>
        </authorList>
    </citation>
    <scope>NUCLEOTIDE SEQUENCE [LARGE SCALE GENOMIC DNA]</scope>
    <source>
        <strain evidence="13">DSM 2380 / NBRC 103641 / GraBd1</strain>
    </source>
</reference>
<evidence type="ECO:0000256" key="4">
    <source>
        <dbReference type="ARBA" id="ARBA00022857"/>
    </source>
</evidence>
<dbReference type="GO" id="GO:0008652">
    <property type="term" value="P:amino acid biosynthetic process"/>
    <property type="evidence" value="ECO:0007669"/>
    <property type="project" value="UniProtKB-KW"/>
</dbReference>
<dbReference type="eggNOG" id="COG0169">
    <property type="taxonomic scope" value="Bacteria"/>
</dbReference>
<dbReference type="FunFam" id="3.40.50.10860:FF:000004">
    <property type="entry name" value="Quinate/shikimate dehydrogenase"/>
    <property type="match status" value="1"/>
</dbReference>
<dbReference type="InterPro" id="IPR041121">
    <property type="entry name" value="SDH_C"/>
</dbReference>
<dbReference type="InterPro" id="IPR013708">
    <property type="entry name" value="Shikimate_DH-bd_N"/>
</dbReference>
<comment type="catalytic activity">
    <reaction evidence="7 8">
        <text>shikimate + NADP(+) = 3-dehydroshikimate + NADPH + H(+)</text>
        <dbReference type="Rhea" id="RHEA:17737"/>
        <dbReference type="ChEBI" id="CHEBI:15378"/>
        <dbReference type="ChEBI" id="CHEBI:16630"/>
        <dbReference type="ChEBI" id="CHEBI:36208"/>
        <dbReference type="ChEBI" id="CHEBI:57783"/>
        <dbReference type="ChEBI" id="CHEBI:58349"/>
        <dbReference type="EC" id="1.1.1.25"/>
    </reaction>
</comment>
<feature type="binding site" evidence="8">
    <location>
        <position position="228"/>
    </location>
    <ligand>
        <name>NADP(+)</name>
        <dbReference type="ChEBI" id="CHEBI:58349"/>
    </ligand>
</feature>
<evidence type="ECO:0000256" key="6">
    <source>
        <dbReference type="ARBA" id="ARBA00023141"/>
    </source>
</evidence>
<dbReference type="KEGG" id="pca:Pcar_2150"/>
<feature type="binding site" evidence="8">
    <location>
        <position position="107"/>
    </location>
    <ligand>
        <name>shikimate</name>
        <dbReference type="ChEBI" id="CHEBI:36208"/>
    </ligand>
</feature>
<evidence type="ECO:0000256" key="5">
    <source>
        <dbReference type="ARBA" id="ARBA00023002"/>
    </source>
</evidence>
<evidence type="ECO:0000256" key="1">
    <source>
        <dbReference type="ARBA" id="ARBA00004871"/>
    </source>
</evidence>
<dbReference type="HOGENOM" id="CLU_044063_4_1_7"/>
<evidence type="ECO:0000259" key="11">
    <source>
        <dbReference type="Pfam" id="PF18317"/>
    </source>
</evidence>
<feature type="domain" description="Quinate/shikimate 5-dehydrogenase/glutamyl-tRNA reductase" evidence="9">
    <location>
        <begin position="124"/>
        <end position="172"/>
    </location>
</feature>
<keyword evidence="6 8" id="KW-0057">Aromatic amino acid biosynthesis</keyword>
<comment type="caution">
    <text evidence="8">Lacks conserved residue(s) required for the propagation of feature annotation.</text>
</comment>
<dbReference type="SUPFAM" id="SSF51735">
    <property type="entry name" value="NAD(P)-binding Rossmann-fold domains"/>
    <property type="match status" value="1"/>
</dbReference>
<dbReference type="EC" id="1.1.1.25" evidence="2 8"/>
<dbReference type="CDD" id="cd01065">
    <property type="entry name" value="NAD_bind_Shikimate_DH"/>
    <property type="match status" value="1"/>
</dbReference>
<dbReference type="RefSeq" id="WP_011341902.1">
    <property type="nucleotide sequence ID" value="NC_007498.2"/>
</dbReference>
<keyword evidence="13" id="KW-1185">Reference proteome</keyword>
<feature type="binding site" evidence="8">
    <location>
        <position position="258"/>
    </location>
    <ligand>
        <name>shikimate</name>
        <dbReference type="ChEBI" id="CHEBI:36208"/>
    </ligand>
</feature>
<dbReference type="EMBL" id="CP000142">
    <property type="protein sequence ID" value="ABA89389.1"/>
    <property type="molecule type" value="Genomic_DNA"/>
</dbReference>
<feature type="binding site" evidence="8">
    <location>
        <position position="67"/>
    </location>
    <ligand>
        <name>shikimate</name>
        <dbReference type="ChEBI" id="CHEBI:36208"/>
    </ligand>
</feature>
<dbReference type="STRING" id="338963.Pcar_2150"/>
<feature type="binding site" evidence="8">
    <location>
        <begin position="20"/>
        <end position="22"/>
    </location>
    <ligand>
        <name>shikimate</name>
        <dbReference type="ChEBI" id="CHEBI:36208"/>
    </ligand>
</feature>
<dbReference type="GO" id="GO:0005829">
    <property type="term" value="C:cytosol"/>
    <property type="evidence" value="ECO:0007669"/>
    <property type="project" value="TreeGrafter"/>
</dbReference>
<dbReference type="UniPathway" id="UPA00053">
    <property type="reaction ID" value="UER00087"/>
</dbReference>
<dbReference type="InterPro" id="IPR011342">
    <property type="entry name" value="Shikimate_DH"/>
</dbReference>
<dbReference type="SUPFAM" id="SSF53223">
    <property type="entry name" value="Aminoacid dehydrogenase-like, N-terminal domain"/>
    <property type="match status" value="1"/>
</dbReference>
<dbReference type="Gene3D" id="3.40.50.10860">
    <property type="entry name" value="Leucine Dehydrogenase, chain A, domain 1"/>
    <property type="match status" value="1"/>
</dbReference>
<dbReference type="AlphaFoldDB" id="Q3A2L8"/>
<evidence type="ECO:0000256" key="3">
    <source>
        <dbReference type="ARBA" id="ARBA00022605"/>
    </source>
</evidence>
<dbReference type="InterPro" id="IPR036291">
    <property type="entry name" value="NAD(P)-bd_dom_sf"/>
</dbReference>
<dbReference type="Proteomes" id="UP000002534">
    <property type="component" value="Chromosome"/>
</dbReference>
<dbReference type="Pfam" id="PF18317">
    <property type="entry name" value="SDH_C"/>
    <property type="match status" value="1"/>
</dbReference>
<keyword evidence="4 8" id="KW-0521">NADP</keyword>
<dbReference type="GO" id="GO:0004764">
    <property type="term" value="F:shikimate 3-dehydrogenase (NADP+) activity"/>
    <property type="evidence" value="ECO:0007669"/>
    <property type="project" value="UniProtKB-UniRule"/>
</dbReference>
<proteinExistence type="inferred from homology"/>
<feature type="binding site" evidence="8">
    <location>
        <position position="92"/>
    </location>
    <ligand>
        <name>shikimate</name>
        <dbReference type="ChEBI" id="CHEBI:36208"/>
    </ligand>
</feature>
<gene>
    <name evidence="8" type="primary">aroE</name>
    <name evidence="12" type="synonym">aroE-1</name>
    <name evidence="12" type="ordered locus">Pcar_2150</name>
</gene>
<dbReference type="InterPro" id="IPR022893">
    <property type="entry name" value="Shikimate_DH_fam"/>
</dbReference>
<comment type="pathway">
    <text evidence="1 8">Metabolic intermediate biosynthesis; chorismate biosynthesis; chorismate from D-erythrose 4-phosphate and phosphoenolpyruvate: step 4/7.</text>
</comment>
<accession>Q3A2L8</accession>
<dbReference type="InterPro" id="IPR046346">
    <property type="entry name" value="Aminoacid_DH-like_N_sf"/>
</dbReference>
<feature type="binding site" evidence="8">
    <location>
        <position position="230"/>
    </location>
    <ligand>
        <name>shikimate</name>
        <dbReference type="ChEBI" id="CHEBI:36208"/>
    </ligand>
</feature>
<keyword evidence="5 8" id="KW-0560">Oxidoreductase</keyword>
<dbReference type="PANTHER" id="PTHR21089">
    <property type="entry name" value="SHIKIMATE DEHYDROGENASE"/>
    <property type="match status" value="1"/>
</dbReference>
<dbReference type="GO" id="GO:0019632">
    <property type="term" value="P:shikimate metabolic process"/>
    <property type="evidence" value="ECO:0007669"/>
    <property type="project" value="InterPro"/>
</dbReference>